<feature type="region of interest" description="Disordered" evidence="1">
    <location>
        <begin position="192"/>
        <end position="223"/>
    </location>
</feature>
<evidence type="ECO:0000313" key="4">
    <source>
        <dbReference type="Proteomes" id="UP000620633"/>
    </source>
</evidence>
<dbReference type="EMBL" id="BMQO01000018">
    <property type="protein sequence ID" value="GGS36257.1"/>
    <property type="molecule type" value="Genomic_DNA"/>
</dbReference>
<proteinExistence type="predicted"/>
<gene>
    <name evidence="3" type="ORF">GCM10008961_29870</name>
</gene>
<feature type="transmembrane region" description="Helical" evidence="2">
    <location>
        <begin position="456"/>
        <end position="481"/>
    </location>
</feature>
<reference evidence="4" key="1">
    <citation type="journal article" date="2019" name="Int. J. Syst. Evol. Microbiol.">
        <title>The Global Catalogue of Microorganisms (GCM) 10K type strain sequencing project: providing services to taxonomists for standard genome sequencing and annotation.</title>
        <authorList>
            <consortium name="The Broad Institute Genomics Platform"/>
            <consortium name="The Broad Institute Genome Sequencing Center for Infectious Disease"/>
            <person name="Wu L."/>
            <person name="Ma J."/>
        </authorList>
    </citation>
    <scope>NUCLEOTIDE SEQUENCE [LARGE SCALE GENOMIC DNA]</scope>
    <source>
        <strain evidence="4">JCM 31406</strain>
    </source>
</reference>
<feature type="transmembrane region" description="Helical" evidence="2">
    <location>
        <begin position="519"/>
        <end position="539"/>
    </location>
</feature>
<name>A0ABQ2SQ85_9DEIO</name>
<keyword evidence="2" id="KW-1133">Transmembrane helix</keyword>
<evidence type="ECO:0000256" key="2">
    <source>
        <dbReference type="SAM" id="Phobius"/>
    </source>
</evidence>
<evidence type="ECO:0000313" key="3">
    <source>
        <dbReference type="EMBL" id="GGS36257.1"/>
    </source>
</evidence>
<keyword evidence="4" id="KW-1185">Reference proteome</keyword>
<feature type="transmembrane region" description="Helical" evidence="2">
    <location>
        <begin position="302"/>
        <end position="324"/>
    </location>
</feature>
<dbReference type="Proteomes" id="UP000620633">
    <property type="component" value="Unassembled WGS sequence"/>
</dbReference>
<accession>A0ABQ2SQ85</accession>
<feature type="transmembrane region" description="Helical" evidence="2">
    <location>
        <begin position="493"/>
        <end position="513"/>
    </location>
</feature>
<comment type="caution">
    <text evidence="3">The sequence shown here is derived from an EMBL/GenBank/DDBJ whole genome shotgun (WGS) entry which is preliminary data.</text>
</comment>
<protein>
    <recommendedName>
        <fullName evidence="5">Polymer-forming cytoskeletal protein</fullName>
    </recommendedName>
</protein>
<keyword evidence="2" id="KW-0472">Membrane</keyword>
<sequence length="607" mass="60207">MGAERHNPASADAHRAWLDLLHQEADGTLDAAGQGVLARLENDPSGPPVRAWRRQLARGVTLVQSLPPPVLPVSVAALVVSEIQGSVWLAAPAPDLPASVAQAVATGVSLNRRLTPPPLPAGMSVAAAVARDVSLRSALAPVPPLPVSVAALVAGEVSSSVRLGSVAPPPRPVPDGAGSVAAQLAARIAREAASGGPQSIQTGAGANAPLPSPAAHPGAQSVGSATSLGPTFGATALGAVASGSVASGSAALRPEPFNPPDRPLRHNPAPLFMVVSLMVALTLMGVTSVWPNLAAGAVVAQALLAQVSPVAVAGLALLLVTSALVSWRPGPLTQRLGAGAFALSAALTLPALYGVVSHGSVTFGQDLQVSGPVRGNVINVGGSVYLRPGAQVQGEVIALLGDVHRDAGAQVSGRVNALLGHAPDDRAALQTGAPQGLAAVTAAAFRPVLGWLGSAAWPQVFVTLTGGALLLLFVSGLAPMLARRQRHAPVRTLALGVLALAALLGPACGLTLAGLLGPALIALALTALLIALGLSVSAYDVGRALALRVRLPVPDAVGALIGLSAVAATLSAPPLAFALALVGGAWGAGTLLLTRGRPELLEVAQAA</sequence>
<evidence type="ECO:0008006" key="5">
    <source>
        <dbReference type="Google" id="ProtNLM"/>
    </source>
</evidence>
<evidence type="ECO:0000256" key="1">
    <source>
        <dbReference type="SAM" id="MobiDB-lite"/>
    </source>
</evidence>
<keyword evidence="2" id="KW-0812">Transmembrane</keyword>
<feature type="transmembrane region" description="Helical" evidence="2">
    <location>
        <begin position="336"/>
        <end position="356"/>
    </location>
</feature>
<dbReference type="RefSeq" id="WP_189103040.1">
    <property type="nucleotide sequence ID" value="NZ_BMQO01000018.1"/>
</dbReference>
<feature type="transmembrane region" description="Helical" evidence="2">
    <location>
        <begin position="271"/>
        <end position="290"/>
    </location>
</feature>
<organism evidence="3 4">
    <name type="scientific">Deinococcus knuensis</name>
    <dbReference type="NCBI Taxonomy" id="1837380"/>
    <lineage>
        <taxon>Bacteria</taxon>
        <taxon>Thermotogati</taxon>
        <taxon>Deinococcota</taxon>
        <taxon>Deinococci</taxon>
        <taxon>Deinococcales</taxon>
        <taxon>Deinococcaceae</taxon>
        <taxon>Deinococcus</taxon>
    </lineage>
</organism>